<dbReference type="Proteomes" id="UP000015105">
    <property type="component" value="Chromosome 5D"/>
</dbReference>
<keyword evidence="3" id="KW-1185">Reference proteome</keyword>
<reference evidence="3" key="1">
    <citation type="journal article" date="2014" name="Science">
        <title>Ancient hybridizations among the ancestral genomes of bread wheat.</title>
        <authorList>
            <consortium name="International Wheat Genome Sequencing Consortium,"/>
            <person name="Marcussen T."/>
            <person name="Sandve S.R."/>
            <person name="Heier L."/>
            <person name="Spannagl M."/>
            <person name="Pfeifer M."/>
            <person name="Jakobsen K.S."/>
            <person name="Wulff B.B."/>
            <person name="Steuernagel B."/>
            <person name="Mayer K.F."/>
            <person name="Olsen O.A."/>
        </authorList>
    </citation>
    <scope>NUCLEOTIDE SEQUENCE [LARGE SCALE GENOMIC DNA]</scope>
    <source>
        <strain evidence="3">cv. AL8/78</strain>
    </source>
</reference>
<reference evidence="2" key="5">
    <citation type="journal article" date="2021" name="G3 (Bethesda)">
        <title>Aegilops tauschii genome assembly Aet v5.0 features greater sequence contiguity and improved annotation.</title>
        <authorList>
            <person name="Wang L."/>
            <person name="Zhu T."/>
            <person name="Rodriguez J.C."/>
            <person name="Deal K.R."/>
            <person name="Dubcovsky J."/>
            <person name="McGuire P.E."/>
            <person name="Lux T."/>
            <person name="Spannagl M."/>
            <person name="Mayer K.F.X."/>
            <person name="Baldrich P."/>
            <person name="Meyers B.C."/>
            <person name="Huo N."/>
            <person name="Gu Y.Q."/>
            <person name="Zhou H."/>
            <person name="Devos K.M."/>
            <person name="Bennetzen J.L."/>
            <person name="Unver T."/>
            <person name="Budak H."/>
            <person name="Gulick P.J."/>
            <person name="Galiba G."/>
            <person name="Kalapos B."/>
            <person name="Nelson D.R."/>
            <person name="Li P."/>
            <person name="You F.M."/>
            <person name="Luo M.C."/>
            <person name="Dvorak J."/>
        </authorList>
    </citation>
    <scope>NUCLEOTIDE SEQUENCE [LARGE SCALE GENOMIC DNA]</scope>
    <source>
        <strain evidence="2">cv. AL8/78</strain>
    </source>
</reference>
<reference evidence="2" key="4">
    <citation type="submission" date="2019-03" db="UniProtKB">
        <authorList>
            <consortium name="EnsemblPlants"/>
        </authorList>
    </citation>
    <scope>IDENTIFICATION</scope>
</reference>
<organism evidence="2 3">
    <name type="scientific">Aegilops tauschii subsp. strangulata</name>
    <name type="common">Goatgrass</name>
    <dbReference type="NCBI Taxonomy" id="200361"/>
    <lineage>
        <taxon>Eukaryota</taxon>
        <taxon>Viridiplantae</taxon>
        <taxon>Streptophyta</taxon>
        <taxon>Embryophyta</taxon>
        <taxon>Tracheophyta</taxon>
        <taxon>Spermatophyta</taxon>
        <taxon>Magnoliopsida</taxon>
        <taxon>Liliopsida</taxon>
        <taxon>Poales</taxon>
        <taxon>Poaceae</taxon>
        <taxon>BOP clade</taxon>
        <taxon>Pooideae</taxon>
        <taxon>Triticodae</taxon>
        <taxon>Triticeae</taxon>
        <taxon>Triticinae</taxon>
        <taxon>Aegilops</taxon>
    </lineage>
</organism>
<accession>A0A453MBJ5</accession>
<proteinExistence type="predicted"/>
<feature type="region of interest" description="Disordered" evidence="1">
    <location>
        <begin position="19"/>
        <end position="47"/>
    </location>
</feature>
<dbReference type="AlphaFoldDB" id="A0A453MBJ5"/>
<evidence type="ECO:0000256" key="1">
    <source>
        <dbReference type="SAM" id="MobiDB-lite"/>
    </source>
</evidence>
<protein>
    <submittedName>
        <fullName evidence="2">Uncharacterized protein</fullName>
    </submittedName>
</protein>
<sequence length="47" mass="5588">MWNKNSLAYIKRLCRRRKPPGSRITAEGNNIHHWMEEGTQPEPEPEE</sequence>
<reference evidence="2" key="3">
    <citation type="journal article" date="2017" name="Nature">
        <title>Genome sequence of the progenitor of the wheat D genome Aegilops tauschii.</title>
        <authorList>
            <person name="Luo M.C."/>
            <person name="Gu Y.Q."/>
            <person name="Puiu D."/>
            <person name="Wang H."/>
            <person name="Twardziok S.O."/>
            <person name="Deal K.R."/>
            <person name="Huo N."/>
            <person name="Zhu T."/>
            <person name="Wang L."/>
            <person name="Wang Y."/>
            <person name="McGuire P.E."/>
            <person name="Liu S."/>
            <person name="Long H."/>
            <person name="Ramasamy R.K."/>
            <person name="Rodriguez J.C."/>
            <person name="Van S.L."/>
            <person name="Yuan L."/>
            <person name="Wang Z."/>
            <person name="Xia Z."/>
            <person name="Xiao L."/>
            <person name="Anderson O.D."/>
            <person name="Ouyang S."/>
            <person name="Liang Y."/>
            <person name="Zimin A.V."/>
            <person name="Pertea G."/>
            <person name="Qi P."/>
            <person name="Bennetzen J.L."/>
            <person name="Dai X."/>
            <person name="Dawson M.W."/>
            <person name="Muller H.G."/>
            <person name="Kugler K."/>
            <person name="Rivarola-Duarte L."/>
            <person name="Spannagl M."/>
            <person name="Mayer K.F.X."/>
            <person name="Lu F.H."/>
            <person name="Bevan M.W."/>
            <person name="Leroy P."/>
            <person name="Li P."/>
            <person name="You F.M."/>
            <person name="Sun Q."/>
            <person name="Liu Z."/>
            <person name="Lyons E."/>
            <person name="Wicker T."/>
            <person name="Salzberg S.L."/>
            <person name="Devos K.M."/>
            <person name="Dvorak J."/>
        </authorList>
    </citation>
    <scope>NUCLEOTIDE SEQUENCE [LARGE SCALE GENOMIC DNA]</scope>
    <source>
        <strain evidence="2">cv. AL8/78</strain>
    </source>
</reference>
<reference evidence="3" key="2">
    <citation type="journal article" date="2017" name="Nat. Plants">
        <title>The Aegilops tauschii genome reveals multiple impacts of transposons.</title>
        <authorList>
            <person name="Zhao G."/>
            <person name="Zou C."/>
            <person name="Li K."/>
            <person name="Wang K."/>
            <person name="Li T."/>
            <person name="Gao L."/>
            <person name="Zhang X."/>
            <person name="Wang H."/>
            <person name="Yang Z."/>
            <person name="Liu X."/>
            <person name="Jiang W."/>
            <person name="Mao L."/>
            <person name="Kong X."/>
            <person name="Jiao Y."/>
            <person name="Jia J."/>
        </authorList>
    </citation>
    <scope>NUCLEOTIDE SEQUENCE [LARGE SCALE GENOMIC DNA]</scope>
    <source>
        <strain evidence="3">cv. AL8/78</strain>
    </source>
</reference>
<dbReference type="EnsemblPlants" id="AET5Gv21131300.4">
    <property type="protein sequence ID" value="AET5Gv21131300.4"/>
    <property type="gene ID" value="AET5Gv21131300"/>
</dbReference>
<evidence type="ECO:0000313" key="2">
    <source>
        <dbReference type="EnsemblPlants" id="AET5Gv21131300.4"/>
    </source>
</evidence>
<name>A0A453MBJ5_AEGTS</name>
<evidence type="ECO:0000313" key="3">
    <source>
        <dbReference type="Proteomes" id="UP000015105"/>
    </source>
</evidence>
<dbReference type="Gramene" id="AET5Gv21131300.4">
    <property type="protein sequence ID" value="AET5Gv21131300.4"/>
    <property type="gene ID" value="AET5Gv21131300"/>
</dbReference>